<dbReference type="RefSeq" id="WP_184206399.1">
    <property type="nucleotide sequence ID" value="NZ_JACHIF010000002.1"/>
</dbReference>
<keyword evidence="4" id="KW-1185">Reference proteome</keyword>
<dbReference type="Gene3D" id="2.60.120.560">
    <property type="entry name" value="Exo-inulinase, domain 1"/>
    <property type="match status" value="1"/>
</dbReference>
<evidence type="ECO:0000256" key="1">
    <source>
        <dbReference type="SAM" id="SignalP"/>
    </source>
</evidence>
<evidence type="ECO:0000313" key="4">
    <source>
        <dbReference type="Proteomes" id="UP000534294"/>
    </source>
</evidence>
<dbReference type="GO" id="GO:0016787">
    <property type="term" value="F:hydrolase activity"/>
    <property type="evidence" value="ECO:0007669"/>
    <property type="project" value="InterPro"/>
</dbReference>
<feature type="domain" description="3-keto-alpha-glucoside-1,2-lyase/3-keto-2-hydroxy-glucal hydratase" evidence="2">
    <location>
        <begin position="73"/>
        <end position="275"/>
    </location>
</feature>
<protein>
    <recommendedName>
        <fullName evidence="2">3-keto-alpha-glucoside-1,2-lyase/3-keto-2-hydroxy-glucal hydratase domain-containing protein</fullName>
    </recommendedName>
</protein>
<comment type="caution">
    <text evidence="3">The sequence shown here is derived from an EMBL/GenBank/DDBJ whole genome shotgun (WGS) entry which is preliminary data.</text>
</comment>
<dbReference type="AlphaFoldDB" id="A0A7W7YIP4"/>
<name>A0A7W7YIP4_9BACT</name>
<feature type="signal peptide" evidence="1">
    <location>
        <begin position="1"/>
        <end position="19"/>
    </location>
</feature>
<evidence type="ECO:0000259" key="2">
    <source>
        <dbReference type="Pfam" id="PF06439"/>
    </source>
</evidence>
<sequence>MKSYLTPALLLALATTLSAADKPAPAAPEKPSPIGYSDTPVIPGTQWKVHDIDRPRPEYVAPGAKLGDAPADAIVLFDGKNADAFVSYKKDDKGKPTKELGPCAWKVENGELVVDGGDSWTKEQFASCQFHIEWKSEPHTEGNSQKKGNGGVFFMDRYECQMLDTYNNPTYADGMTGCIYGQTPPLVNAVKKPGEWQSYDIIFTAPKLEGDKVVEPAYVTTFVNGVCVQVHTKIMGPTKHKNITDYSGSFPATAPLRLQDHKNNPPVRLRNIWVRKL</sequence>
<keyword evidence="1" id="KW-0732">Signal</keyword>
<dbReference type="Proteomes" id="UP000534294">
    <property type="component" value="Unassembled WGS sequence"/>
</dbReference>
<dbReference type="EMBL" id="JACHIF010000002">
    <property type="protein sequence ID" value="MBB5036970.1"/>
    <property type="molecule type" value="Genomic_DNA"/>
</dbReference>
<organism evidence="3 4">
    <name type="scientific">Prosthecobacter dejongeii</name>
    <dbReference type="NCBI Taxonomy" id="48465"/>
    <lineage>
        <taxon>Bacteria</taxon>
        <taxon>Pseudomonadati</taxon>
        <taxon>Verrucomicrobiota</taxon>
        <taxon>Verrucomicrobiia</taxon>
        <taxon>Verrucomicrobiales</taxon>
        <taxon>Verrucomicrobiaceae</taxon>
        <taxon>Prosthecobacter</taxon>
    </lineage>
</organism>
<dbReference type="Pfam" id="PF06439">
    <property type="entry name" value="3keto-disac_hyd"/>
    <property type="match status" value="1"/>
</dbReference>
<feature type="chain" id="PRO_5031473100" description="3-keto-alpha-glucoside-1,2-lyase/3-keto-2-hydroxy-glucal hydratase domain-containing protein" evidence="1">
    <location>
        <begin position="20"/>
        <end position="277"/>
    </location>
</feature>
<accession>A0A7W7YIP4</accession>
<dbReference type="InterPro" id="IPR010496">
    <property type="entry name" value="AL/BT2_dom"/>
</dbReference>
<proteinExistence type="predicted"/>
<gene>
    <name evidence="3" type="ORF">HNQ64_001212</name>
</gene>
<evidence type="ECO:0000313" key="3">
    <source>
        <dbReference type="EMBL" id="MBB5036970.1"/>
    </source>
</evidence>
<reference evidence="3 4" key="1">
    <citation type="submission" date="2020-08" db="EMBL/GenBank/DDBJ databases">
        <title>Genomic Encyclopedia of Type Strains, Phase IV (KMG-IV): sequencing the most valuable type-strain genomes for metagenomic binning, comparative biology and taxonomic classification.</title>
        <authorList>
            <person name="Goeker M."/>
        </authorList>
    </citation>
    <scope>NUCLEOTIDE SEQUENCE [LARGE SCALE GENOMIC DNA]</scope>
    <source>
        <strain evidence="3 4">DSM 12251</strain>
    </source>
</reference>